<dbReference type="EMBL" id="CP019384">
    <property type="protein sequence ID" value="QAT16410.1"/>
    <property type="molecule type" value="Genomic_DNA"/>
</dbReference>
<protein>
    <submittedName>
        <fullName evidence="1">Uncharacterized protein</fullName>
    </submittedName>
</protein>
<dbReference type="RefSeq" id="WP_128699048.1">
    <property type="nucleotide sequence ID" value="NZ_CP019384.1"/>
</dbReference>
<accession>A0A410P2R1</accession>
<name>A0A410P2R1_VELA1</name>
<reference evidence="1 2" key="1">
    <citation type="submission" date="2017-01" db="EMBL/GenBank/DDBJ databases">
        <title>First insights into the biology of 'candidatus Vampirococcus archaeovorus'.</title>
        <authorList>
            <person name="Kizina J."/>
            <person name="Jordan S."/>
            <person name="Stueber K."/>
            <person name="Reinhardt R."/>
            <person name="Harder J."/>
        </authorList>
    </citation>
    <scope>NUCLEOTIDE SEQUENCE [LARGE SCALE GENOMIC DNA]</scope>
    <source>
        <strain evidence="1 2">LiM</strain>
    </source>
</reference>
<sequence>MKIKGLVLAITIIVVFIAGVGVGDWLASAGYQSLIARMQGQEMILKAEVEKYKNVIRDISATVVKAMPAEKVSQEAGAAKGR</sequence>
<dbReference type="AlphaFoldDB" id="A0A410P2R1"/>
<gene>
    <name evidence="1" type="ORF">BU251_01030</name>
</gene>
<evidence type="ECO:0000313" key="2">
    <source>
        <dbReference type="Proteomes" id="UP000287243"/>
    </source>
</evidence>
<proteinExistence type="predicted"/>
<organism evidence="1 2">
    <name type="scientific">Velamenicoccus archaeovorus</name>
    <dbReference type="NCBI Taxonomy" id="1930593"/>
    <lineage>
        <taxon>Bacteria</taxon>
        <taxon>Pseudomonadati</taxon>
        <taxon>Candidatus Omnitrophota</taxon>
        <taxon>Candidatus Velamenicoccus</taxon>
    </lineage>
</organism>
<evidence type="ECO:0000313" key="1">
    <source>
        <dbReference type="EMBL" id="QAT16410.1"/>
    </source>
</evidence>
<keyword evidence="2" id="KW-1185">Reference proteome</keyword>
<dbReference type="KEGG" id="vai:BU251_01030"/>
<dbReference type="Proteomes" id="UP000287243">
    <property type="component" value="Chromosome"/>
</dbReference>